<dbReference type="InterPro" id="IPR002104">
    <property type="entry name" value="Integrase_catalytic"/>
</dbReference>
<evidence type="ECO:0000259" key="4">
    <source>
        <dbReference type="PROSITE" id="PS51898"/>
    </source>
</evidence>
<dbReference type="PANTHER" id="PTHR30349">
    <property type="entry name" value="PHAGE INTEGRASE-RELATED"/>
    <property type="match status" value="1"/>
</dbReference>
<reference evidence="6" key="1">
    <citation type="submission" date="2016-11" db="EMBL/GenBank/DDBJ databases">
        <authorList>
            <person name="Jaros S."/>
            <person name="Januszkiewicz K."/>
            <person name="Wedrychowicz H."/>
        </authorList>
    </citation>
    <scope>NUCLEOTIDE SEQUENCE [LARGE SCALE GENOMIC DNA]</scope>
    <source>
        <strain evidence="6">DSM 7057</strain>
    </source>
</reference>
<name>A0AA94HTQ3_DESDE</name>
<dbReference type="InterPro" id="IPR011010">
    <property type="entry name" value="DNA_brk_join_enz"/>
</dbReference>
<gene>
    <name evidence="5" type="ORF">SAMN02910291_01992</name>
</gene>
<organism evidence="5 6">
    <name type="scientific">Desulfovibrio desulfuricans</name>
    <dbReference type="NCBI Taxonomy" id="876"/>
    <lineage>
        <taxon>Bacteria</taxon>
        <taxon>Pseudomonadati</taxon>
        <taxon>Thermodesulfobacteriota</taxon>
        <taxon>Desulfovibrionia</taxon>
        <taxon>Desulfovibrionales</taxon>
        <taxon>Desulfovibrionaceae</taxon>
        <taxon>Desulfovibrio</taxon>
    </lineage>
</organism>
<dbReference type="EMBL" id="FPIW01000038">
    <property type="protein sequence ID" value="SFW59041.1"/>
    <property type="molecule type" value="Genomic_DNA"/>
</dbReference>
<dbReference type="GO" id="GO:0003677">
    <property type="term" value="F:DNA binding"/>
    <property type="evidence" value="ECO:0007669"/>
    <property type="project" value="UniProtKB-KW"/>
</dbReference>
<protein>
    <submittedName>
        <fullName evidence="5">Site-specific recombinase XerD</fullName>
    </submittedName>
</protein>
<dbReference type="Proteomes" id="UP000182680">
    <property type="component" value="Unassembled WGS sequence"/>
</dbReference>
<dbReference type="Pfam" id="PF00589">
    <property type="entry name" value="Phage_integrase"/>
    <property type="match status" value="1"/>
</dbReference>
<dbReference type="AlphaFoldDB" id="A0AA94HTQ3"/>
<dbReference type="GO" id="GO:0006310">
    <property type="term" value="P:DNA recombination"/>
    <property type="evidence" value="ECO:0007669"/>
    <property type="project" value="UniProtKB-KW"/>
</dbReference>
<dbReference type="SUPFAM" id="SSF56349">
    <property type="entry name" value="DNA breaking-rejoining enzymes"/>
    <property type="match status" value="1"/>
</dbReference>
<dbReference type="InterPro" id="IPR013762">
    <property type="entry name" value="Integrase-like_cat_sf"/>
</dbReference>
<evidence type="ECO:0000256" key="2">
    <source>
        <dbReference type="ARBA" id="ARBA00023125"/>
    </source>
</evidence>
<dbReference type="PANTHER" id="PTHR30349:SF64">
    <property type="entry name" value="PROPHAGE INTEGRASE INTD-RELATED"/>
    <property type="match status" value="1"/>
</dbReference>
<dbReference type="InterPro" id="IPR010998">
    <property type="entry name" value="Integrase_recombinase_N"/>
</dbReference>
<keyword evidence="2" id="KW-0238">DNA-binding</keyword>
<comment type="similarity">
    <text evidence="1">Belongs to the 'phage' integrase family.</text>
</comment>
<dbReference type="PROSITE" id="PS51898">
    <property type="entry name" value="TYR_RECOMBINASE"/>
    <property type="match status" value="1"/>
</dbReference>
<comment type="caution">
    <text evidence="5">The sequence shown here is derived from an EMBL/GenBank/DDBJ whole genome shotgun (WGS) entry which is preliminary data.</text>
</comment>
<evidence type="ECO:0000313" key="6">
    <source>
        <dbReference type="Proteomes" id="UP000182680"/>
    </source>
</evidence>
<dbReference type="RefSeq" id="WP_072312118.1">
    <property type="nucleotide sequence ID" value="NZ_FPIW01000038.1"/>
</dbReference>
<dbReference type="InterPro" id="IPR050090">
    <property type="entry name" value="Tyrosine_recombinase_XerCD"/>
</dbReference>
<evidence type="ECO:0000256" key="3">
    <source>
        <dbReference type="ARBA" id="ARBA00023172"/>
    </source>
</evidence>
<feature type="domain" description="Tyr recombinase" evidence="4">
    <location>
        <begin position="365"/>
        <end position="544"/>
    </location>
</feature>
<dbReference type="Gene3D" id="1.10.443.10">
    <property type="entry name" value="Intergrase catalytic core"/>
    <property type="match status" value="1"/>
</dbReference>
<proteinExistence type="inferred from homology"/>
<evidence type="ECO:0000313" key="5">
    <source>
        <dbReference type="EMBL" id="SFW59041.1"/>
    </source>
</evidence>
<keyword evidence="3" id="KW-0233">DNA recombination</keyword>
<accession>A0AA94HTQ3</accession>
<dbReference type="Gene3D" id="1.10.150.130">
    <property type="match status" value="1"/>
</dbReference>
<sequence>MKKIHLLARKRFKTKYTGVYFRYLTRSVCSDGKPDKCYDISYRDASGKLFLEKAGRRSEGCTIQDAVELREKRIQASIRTESDDFSLLTGKRIKTQYTGIYFRDGNGRICEDGKPDICYDIRFRDASGKFVFEEAGRRSEGYTVEDAVELREKRIHGIIRPESDATALLQTGKRIKTQYTGVYFRHGKGRMCQDGKPDKCYDITYQDADGKFVFEKVGWRSEGYTVQDAVDLRGKRVRKNRHPELFGAAAPPVPSGITVDEAWALFKKNWLPNLKDQYVVTKVYERHIQPRFGHQYILALSVLDIEKFKQDLLTTGGKQGMGLKAATVSKILSNFKRIVSKAFKWGLVEGKNPLAGVTVKNAFAKRERYLTQKEAEQILDGLGLTSCNLYHVARIALYTGLRLSEILNLRGNDINIPQGVMRVRDGKAGERTAYLPKKFAKELKKLIPADNTAFLFTGRRGQKLSAHVVSDSFAKFMDQTGFNGSTVDSEHKIVFHTFRHTFCSWLAIAGVPLFTIAKLAGHKTIRMTERYAKLSPTTQRNALDHLPVIK</sequence>
<evidence type="ECO:0000256" key="1">
    <source>
        <dbReference type="ARBA" id="ARBA00008857"/>
    </source>
</evidence>
<dbReference type="CDD" id="cd00796">
    <property type="entry name" value="INT_Rci_Hp1_C"/>
    <property type="match status" value="1"/>
</dbReference>
<dbReference type="GO" id="GO:0015074">
    <property type="term" value="P:DNA integration"/>
    <property type="evidence" value="ECO:0007669"/>
    <property type="project" value="InterPro"/>
</dbReference>